<dbReference type="Pfam" id="PF11288">
    <property type="entry name" value="DUF3089"/>
    <property type="match status" value="1"/>
</dbReference>
<accession>A0A919E8Q8</accession>
<evidence type="ECO:0008006" key="3">
    <source>
        <dbReference type="Google" id="ProtNLM"/>
    </source>
</evidence>
<dbReference type="SUPFAM" id="SSF53474">
    <property type="entry name" value="alpha/beta-Hydrolases"/>
    <property type="match status" value="1"/>
</dbReference>
<proteinExistence type="predicted"/>
<keyword evidence="2" id="KW-1185">Reference proteome</keyword>
<protein>
    <recommendedName>
        <fullName evidence="3">DUF3089 domain-containing protein</fullName>
    </recommendedName>
</protein>
<dbReference type="EMBL" id="BNCI01000002">
    <property type="protein sequence ID" value="GHF25817.1"/>
    <property type="molecule type" value="Genomic_DNA"/>
</dbReference>
<gene>
    <name evidence="1" type="ORF">GCM10017044_20810</name>
</gene>
<reference evidence="1" key="2">
    <citation type="submission" date="2020-09" db="EMBL/GenBank/DDBJ databases">
        <authorList>
            <person name="Sun Q."/>
            <person name="Kim S."/>
        </authorList>
    </citation>
    <scope>NUCLEOTIDE SEQUENCE</scope>
    <source>
        <strain evidence="1">KCTC 42590</strain>
    </source>
</reference>
<dbReference type="InterPro" id="IPR021440">
    <property type="entry name" value="DUF3089"/>
</dbReference>
<evidence type="ECO:0000313" key="1">
    <source>
        <dbReference type="EMBL" id="GHF25817.1"/>
    </source>
</evidence>
<dbReference type="InterPro" id="IPR029058">
    <property type="entry name" value="AB_hydrolase_fold"/>
</dbReference>
<organism evidence="1 2">
    <name type="scientific">Kordiimonas sediminis</name>
    <dbReference type="NCBI Taxonomy" id="1735581"/>
    <lineage>
        <taxon>Bacteria</taxon>
        <taxon>Pseudomonadati</taxon>
        <taxon>Pseudomonadota</taxon>
        <taxon>Alphaproteobacteria</taxon>
        <taxon>Kordiimonadales</taxon>
        <taxon>Kordiimonadaceae</taxon>
        <taxon>Kordiimonas</taxon>
    </lineage>
</organism>
<name>A0A919E8Q8_9PROT</name>
<dbReference type="AlphaFoldDB" id="A0A919E8Q8"/>
<reference evidence="1" key="1">
    <citation type="journal article" date="2014" name="Int. J. Syst. Evol. Microbiol.">
        <title>Complete genome sequence of Corynebacterium casei LMG S-19264T (=DSM 44701T), isolated from a smear-ripened cheese.</title>
        <authorList>
            <consortium name="US DOE Joint Genome Institute (JGI-PGF)"/>
            <person name="Walter F."/>
            <person name="Albersmeier A."/>
            <person name="Kalinowski J."/>
            <person name="Ruckert C."/>
        </authorList>
    </citation>
    <scope>NUCLEOTIDE SEQUENCE</scope>
    <source>
        <strain evidence="1">KCTC 42590</strain>
    </source>
</reference>
<comment type="caution">
    <text evidence="1">The sequence shown here is derived from an EMBL/GenBank/DDBJ whole genome shotgun (WGS) entry which is preliminary data.</text>
</comment>
<evidence type="ECO:0000313" key="2">
    <source>
        <dbReference type="Proteomes" id="UP000630923"/>
    </source>
</evidence>
<dbReference type="RefSeq" id="WP_191252713.1">
    <property type="nucleotide sequence ID" value="NZ_BNCI01000002.1"/>
</dbReference>
<sequence>MSSKTSPAAKFMIAIIAIIVLLLAGGVWLNTNEQTAMRIAFVPGHSFAEEAEEPRLDYADDASWFALPSNETYVNLAPEGIEKYSEKPNVDVFFVHPTTYLIRGNWSAPLDDSATNKRTQEFSLKNQASSFSAAGNIYAPRYRQAAFGAFFDDGTDGIMALQRAYTDIVVAFDAFIERRNPENGIILAGHSQGSLHLLRLLKDRFDGTELTKKLVAAYLIGWPVSIEADIGAVEGVDICDAPTQTGCVISYQTFGKHGETETITGIFNATPGLNGTLRAGTQMLCTNPLSWTVGDSANRTEHMGSVELLSGNAPLPAPIPNFIGASCHSDGILFLAQPLLNEEWNQFTMTGENYHAYDFNMFYMNIRDNAHDRALAWTAAQQSTERTPDGTNE</sequence>
<dbReference type="Proteomes" id="UP000630923">
    <property type="component" value="Unassembled WGS sequence"/>
</dbReference>